<comment type="caution">
    <text evidence="3">The sequence shown here is derived from an EMBL/GenBank/DDBJ whole genome shotgun (WGS) entry which is preliminary data.</text>
</comment>
<dbReference type="PANTHER" id="PTHR43767:SF1">
    <property type="entry name" value="NONRIBOSOMAL PEPTIDE SYNTHASE PES1 (EUROFUNG)-RELATED"/>
    <property type="match status" value="1"/>
</dbReference>
<protein>
    <submittedName>
        <fullName evidence="3">Fatty acid--CoA ligase</fullName>
    </submittedName>
</protein>
<keyword evidence="3" id="KW-0436">Ligase</keyword>
<accession>A0ABP7W7H8</accession>
<sequence length="524" mass="57523">MEHGMLIHQFFDYHTRRNPEHQCLLFQGKSFNYAAIAAESIRIANGLRDQGIDRNDRVATLCENCPEVLTIILACSRIGAVAVPLNYRLAAPEVAYILNDAQAKILIAPDMALVDLLTSIRPLADPALPIIAASAQGAENWQHWLSQYQDTAQFTDEIDANAGILQLYTSGTTGRPKGVVSSQRNIIALYISSSTSVSVKAGPGTRDLVCAPNFHIGGVGTLLLPVLAGASVVLHSSFNPMAVVDDLEKHKIDNMFIVPAMIMAILDYVPNIEQRDFSSLRQLLYGASPISTGLLERALKIFKCDFYQCYGMTETTGTIVSLSPEDHIRALRDQPELLQSCGRPQAGVEVKVVDAQGNTLGIGETGELLIHSEANMLCYYNREQATAETLQDGWIHTGDSALIDEHGYIFLRDRIKDMIVSGGENIYPIEIENILSQHPAIGDVAVIGVPCTKFGETPLACVVLKPEQSLDEAEMIEFCRGQLAGYKIPRQLKIFDVLPRNPSGKLLKKDLRMPFWEGHARGIN</sequence>
<dbReference type="Gene3D" id="3.40.50.12780">
    <property type="entry name" value="N-terminal domain of ligase-like"/>
    <property type="match status" value="1"/>
</dbReference>
<evidence type="ECO:0000259" key="2">
    <source>
        <dbReference type="Pfam" id="PF13193"/>
    </source>
</evidence>
<dbReference type="InterPro" id="IPR025110">
    <property type="entry name" value="AMP-bd_C"/>
</dbReference>
<dbReference type="Pfam" id="PF00501">
    <property type="entry name" value="AMP-binding"/>
    <property type="match status" value="1"/>
</dbReference>
<keyword evidence="4" id="KW-1185">Reference proteome</keyword>
<evidence type="ECO:0000313" key="4">
    <source>
        <dbReference type="Proteomes" id="UP001500392"/>
    </source>
</evidence>
<dbReference type="InterPro" id="IPR000873">
    <property type="entry name" value="AMP-dep_synth/lig_dom"/>
</dbReference>
<gene>
    <name evidence="3" type="ORF">GCM10022414_02070</name>
</gene>
<feature type="domain" description="AMP-dependent synthetase/ligase" evidence="1">
    <location>
        <begin position="12"/>
        <end position="380"/>
    </location>
</feature>
<dbReference type="CDD" id="cd17631">
    <property type="entry name" value="FACL_FadD13-like"/>
    <property type="match status" value="1"/>
</dbReference>
<feature type="domain" description="AMP-binding enzyme C-terminal" evidence="2">
    <location>
        <begin position="430"/>
        <end position="505"/>
    </location>
</feature>
<dbReference type="SUPFAM" id="SSF56801">
    <property type="entry name" value="Acetyl-CoA synthetase-like"/>
    <property type="match status" value="1"/>
</dbReference>
<dbReference type="InterPro" id="IPR050237">
    <property type="entry name" value="ATP-dep_AMP-bd_enzyme"/>
</dbReference>
<proteinExistence type="predicted"/>
<reference evidence="4" key="1">
    <citation type="journal article" date="2019" name="Int. J. Syst. Evol. Microbiol.">
        <title>The Global Catalogue of Microorganisms (GCM) 10K type strain sequencing project: providing services to taxonomists for standard genome sequencing and annotation.</title>
        <authorList>
            <consortium name="The Broad Institute Genomics Platform"/>
            <consortium name="The Broad Institute Genome Sequencing Center for Infectious Disease"/>
            <person name="Wu L."/>
            <person name="Ma J."/>
        </authorList>
    </citation>
    <scope>NUCLEOTIDE SEQUENCE [LARGE SCALE GENOMIC DNA]</scope>
    <source>
        <strain evidence="4">JCM 17304</strain>
    </source>
</reference>
<evidence type="ECO:0000259" key="1">
    <source>
        <dbReference type="Pfam" id="PF00501"/>
    </source>
</evidence>
<dbReference type="InterPro" id="IPR045851">
    <property type="entry name" value="AMP-bd_C_sf"/>
</dbReference>
<dbReference type="EMBL" id="BAABDM010000001">
    <property type="protein sequence ID" value="GAA4082947.1"/>
    <property type="molecule type" value="Genomic_DNA"/>
</dbReference>
<dbReference type="Proteomes" id="UP001500392">
    <property type="component" value="Unassembled WGS sequence"/>
</dbReference>
<name>A0ABP7W7H8_9GAMM</name>
<dbReference type="Gene3D" id="3.30.300.30">
    <property type="match status" value="1"/>
</dbReference>
<dbReference type="GO" id="GO:0016874">
    <property type="term" value="F:ligase activity"/>
    <property type="evidence" value="ECO:0007669"/>
    <property type="project" value="UniProtKB-KW"/>
</dbReference>
<dbReference type="Pfam" id="PF13193">
    <property type="entry name" value="AMP-binding_C"/>
    <property type="match status" value="1"/>
</dbReference>
<dbReference type="NCBIfam" id="NF004837">
    <property type="entry name" value="PRK06187.1"/>
    <property type="match status" value="1"/>
</dbReference>
<evidence type="ECO:0000313" key="3">
    <source>
        <dbReference type="EMBL" id="GAA4082947.1"/>
    </source>
</evidence>
<dbReference type="InterPro" id="IPR042099">
    <property type="entry name" value="ANL_N_sf"/>
</dbReference>
<organism evidence="3 4">
    <name type="scientific">Zhongshania borealis</name>
    <dbReference type="NCBI Taxonomy" id="889488"/>
    <lineage>
        <taxon>Bacteria</taxon>
        <taxon>Pseudomonadati</taxon>
        <taxon>Pseudomonadota</taxon>
        <taxon>Gammaproteobacteria</taxon>
        <taxon>Cellvibrionales</taxon>
        <taxon>Spongiibacteraceae</taxon>
        <taxon>Zhongshania</taxon>
    </lineage>
</organism>
<dbReference type="PANTHER" id="PTHR43767">
    <property type="entry name" value="LONG-CHAIN-FATTY-ACID--COA LIGASE"/>
    <property type="match status" value="1"/>
</dbReference>